<evidence type="ECO:0000256" key="2">
    <source>
        <dbReference type="ARBA" id="ARBA00012438"/>
    </source>
</evidence>
<dbReference type="InterPro" id="IPR001789">
    <property type="entry name" value="Sig_transdc_resp-reg_receiver"/>
</dbReference>
<feature type="domain" description="PAS" evidence="8">
    <location>
        <begin position="142"/>
        <end position="167"/>
    </location>
</feature>
<dbReference type="PANTHER" id="PTHR43065">
    <property type="entry name" value="SENSOR HISTIDINE KINASE"/>
    <property type="match status" value="1"/>
</dbReference>
<evidence type="ECO:0000259" key="9">
    <source>
        <dbReference type="PROSITE" id="PS50113"/>
    </source>
</evidence>
<comment type="catalytic activity">
    <reaction evidence="1">
        <text>ATP + protein L-histidine = ADP + protein N-phospho-L-histidine.</text>
        <dbReference type="EC" id="2.7.13.3"/>
    </reaction>
</comment>
<dbReference type="OrthoDB" id="9806821at2"/>
<dbReference type="SMART" id="SM00091">
    <property type="entry name" value="PAS"/>
    <property type="match status" value="3"/>
</dbReference>
<dbReference type="Pfam" id="PF00072">
    <property type="entry name" value="Response_reg"/>
    <property type="match status" value="1"/>
</dbReference>
<dbReference type="Gene3D" id="3.30.565.10">
    <property type="entry name" value="Histidine kinase-like ATPase, C-terminal domain"/>
    <property type="match status" value="1"/>
</dbReference>
<dbReference type="Pfam" id="PF02518">
    <property type="entry name" value="HATPase_c"/>
    <property type="match status" value="1"/>
</dbReference>
<feature type="domain" description="PAS" evidence="8">
    <location>
        <begin position="1"/>
        <end position="30"/>
    </location>
</feature>
<dbReference type="SMART" id="SM00388">
    <property type="entry name" value="HisKA"/>
    <property type="match status" value="1"/>
</dbReference>
<dbReference type="NCBIfam" id="TIGR00229">
    <property type="entry name" value="sensory_box"/>
    <property type="match status" value="3"/>
</dbReference>
<feature type="domain" description="PAS" evidence="8">
    <location>
        <begin position="241"/>
        <end position="284"/>
    </location>
</feature>
<dbReference type="InterPro" id="IPR005467">
    <property type="entry name" value="His_kinase_dom"/>
</dbReference>
<dbReference type="Proteomes" id="UP000184139">
    <property type="component" value="Unassembled WGS sequence"/>
</dbReference>
<feature type="domain" description="Histidine kinase" evidence="6">
    <location>
        <begin position="383"/>
        <end position="606"/>
    </location>
</feature>
<dbReference type="PROSITE" id="PS50112">
    <property type="entry name" value="PAS"/>
    <property type="match status" value="3"/>
</dbReference>
<dbReference type="SUPFAM" id="SSF47384">
    <property type="entry name" value="Homodimeric domain of signal transducing histidine kinase"/>
    <property type="match status" value="1"/>
</dbReference>
<dbReference type="STRING" id="1121409.SAMN02745124_00786"/>
<name>A0A1M5TLF4_9BACT</name>
<evidence type="ECO:0000313" key="10">
    <source>
        <dbReference type="EMBL" id="SHH51518.1"/>
    </source>
</evidence>
<dbReference type="InterPro" id="IPR036097">
    <property type="entry name" value="HisK_dim/P_sf"/>
</dbReference>
<evidence type="ECO:0000256" key="3">
    <source>
        <dbReference type="ARBA" id="ARBA00022553"/>
    </source>
</evidence>
<dbReference type="SUPFAM" id="SSF52172">
    <property type="entry name" value="CheY-like"/>
    <property type="match status" value="1"/>
</dbReference>
<dbReference type="InterPro" id="IPR035965">
    <property type="entry name" value="PAS-like_dom_sf"/>
</dbReference>
<dbReference type="SMART" id="SM00086">
    <property type="entry name" value="PAC"/>
    <property type="match status" value="3"/>
</dbReference>
<dbReference type="InterPro" id="IPR000700">
    <property type="entry name" value="PAS-assoc_C"/>
</dbReference>
<dbReference type="Pfam" id="PF00512">
    <property type="entry name" value="HisKA"/>
    <property type="match status" value="1"/>
</dbReference>
<evidence type="ECO:0000259" key="6">
    <source>
        <dbReference type="PROSITE" id="PS50109"/>
    </source>
</evidence>
<protein>
    <recommendedName>
        <fullName evidence="2">histidine kinase</fullName>
        <ecNumber evidence="2">2.7.13.3</ecNumber>
    </recommendedName>
</protein>
<feature type="domain" description="PAC" evidence="9">
    <location>
        <begin position="194"/>
        <end position="244"/>
    </location>
</feature>
<accession>A0A1M5TLF4</accession>
<organism evidence="10 11">
    <name type="scientific">Desulfofustis glycolicus DSM 9705</name>
    <dbReference type="NCBI Taxonomy" id="1121409"/>
    <lineage>
        <taxon>Bacteria</taxon>
        <taxon>Pseudomonadati</taxon>
        <taxon>Thermodesulfobacteriota</taxon>
        <taxon>Desulfobulbia</taxon>
        <taxon>Desulfobulbales</taxon>
        <taxon>Desulfocapsaceae</taxon>
        <taxon>Desulfofustis</taxon>
    </lineage>
</organism>
<dbReference type="InterPro" id="IPR000014">
    <property type="entry name" value="PAS"/>
</dbReference>
<dbReference type="CDD" id="cd00082">
    <property type="entry name" value="HisKA"/>
    <property type="match status" value="1"/>
</dbReference>
<reference evidence="10 11" key="1">
    <citation type="submission" date="2016-11" db="EMBL/GenBank/DDBJ databases">
        <authorList>
            <person name="Jaros S."/>
            <person name="Januszkiewicz K."/>
            <person name="Wedrychowicz H."/>
        </authorList>
    </citation>
    <scope>NUCLEOTIDE SEQUENCE [LARGE SCALE GENOMIC DNA]</scope>
    <source>
        <strain evidence="10 11">DSM 9705</strain>
    </source>
</reference>
<evidence type="ECO:0000256" key="5">
    <source>
        <dbReference type="SAM" id="Coils"/>
    </source>
</evidence>
<dbReference type="SMART" id="SM00448">
    <property type="entry name" value="REC"/>
    <property type="match status" value="1"/>
</dbReference>
<dbReference type="InterPro" id="IPR004358">
    <property type="entry name" value="Sig_transdc_His_kin-like_C"/>
</dbReference>
<dbReference type="PROSITE" id="PS50109">
    <property type="entry name" value="HIS_KIN"/>
    <property type="match status" value="1"/>
</dbReference>
<keyword evidence="11" id="KW-1185">Reference proteome</keyword>
<dbReference type="SUPFAM" id="SSF55874">
    <property type="entry name" value="ATPase domain of HSP90 chaperone/DNA topoisomerase II/histidine kinase"/>
    <property type="match status" value="1"/>
</dbReference>
<dbReference type="InterPro" id="IPR001610">
    <property type="entry name" value="PAC"/>
</dbReference>
<feature type="coiled-coil region" evidence="5">
    <location>
        <begin position="347"/>
        <end position="374"/>
    </location>
</feature>
<keyword evidence="5" id="KW-0175">Coiled coil</keyword>
<gene>
    <name evidence="10" type="ORF">SAMN02745124_00786</name>
</gene>
<proteinExistence type="predicted"/>
<dbReference type="GO" id="GO:0000155">
    <property type="term" value="F:phosphorelay sensor kinase activity"/>
    <property type="evidence" value="ECO:0007669"/>
    <property type="project" value="InterPro"/>
</dbReference>
<feature type="domain" description="Response regulatory" evidence="7">
    <location>
        <begin position="627"/>
        <end position="743"/>
    </location>
</feature>
<dbReference type="PROSITE" id="PS50113">
    <property type="entry name" value="PAC"/>
    <property type="match status" value="2"/>
</dbReference>
<dbReference type="SMART" id="SM00387">
    <property type="entry name" value="HATPase_c"/>
    <property type="match status" value="1"/>
</dbReference>
<dbReference type="EC" id="2.7.13.3" evidence="2"/>
<feature type="modified residue" description="4-aspartylphosphate" evidence="4">
    <location>
        <position position="678"/>
    </location>
</feature>
<evidence type="ECO:0000259" key="8">
    <source>
        <dbReference type="PROSITE" id="PS50112"/>
    </source>
</evidence>
<dbReference type="InterPro" id="IPR003594">
    <property type="entry name" value="HATPase_dom"/>
</dbReference>
<dbReference type="AlphaFoldDB" id="A0A1M5TLF4"/>
<keyword evidence="3 4" id="KW-0597">Phosphoprotein</keyword>
<dbReference type="Gene3D" id="3.30.450.20">
    <property type="entry name" value="PAS domain"/>
    <property type="match status" value="3"/>
</dbReference>
<evidence type="ECO:0000313" key="11">
    <source>
        <dbReference type="Proteomes" id="UP000184139"/>
    </source>
</evidence>
<dbReference type="Gene3D" id="3.40.50.2300">
    <property type="match status" value="1"/>
</dbReference>
<dbReference type="PROSITE" id="PS50110">
    <property type="entry name" value="RESPONSE_REGULATORY"/>
    <property type="match status" value="1"/>
</dbReference>
<dbReference type="Pfam" id="PF13426">
    <property type="entry name" value="PAS_9"/>
    <property type="match status" value="3"/>
</dbReference>
<feature type="domain" description="PAC" evidence="9">
    <location>
        <begin position="67"/>
        <end position="119"/>
    </location>
</feature>
<dbReference type="CDD" id="cd00130">
    <property type="entry name" value="PAS"/>
    <property type="match status" value="3"/>
</dbReference>
<dbReference type="PRINTS" id="PR00344">
    <property type="entry name" value="BCTRLSENSOR"/>
</dbReference>
<dbReference type="InterPro" id="IPR036890">
    <property type="entry name" value="HATPase_C_sf"/>
</dbReference>
<dbReference type="Gene3D" id="1.10.287.130">
    <property type="match status" value="1"/>
</dbReference>
<dbReference type="PANTHER" id="PTHR43065:SF42">
    <property type="entry name" value="TWO-COMPONENT SENSOR PPRA"/>
    <property type="match status" value="1"/>
</dbReference>
<evidence type="ECO:0000259" key="7">
    <source>
        <dbReference type="PROSITE" id="PS50110"/>
    </source>
</evidence>
<dbReference type="InterPro" id="IPR003661">
    <property type="entry name" value="HisK_dim/P_dom"/>
</dbReference>
<sequence length="745" mass="83604">MNAPVGVFTSTPEGRILYANQAFARLYGFETPRAMIETVTEVGSQLYAESSDREQFRQQLQTHGRVVNYECRMVRRDGSIFWASLNARVVREQKGGTESFQGYITDISDRRRAEQKSRCSEEKFTIVFMSAPNCMAIVRLVDGVVHDVNQAFEQVTGWQRSDVIGKTSSESGFWVNAKEREAMVGELARGRDVLQREFGFRNRNGEPRDGLYSARPIQIEDQPYYIFILQDITESKRVEESLRLTQFAMDQAPDSILWVDHQGALIYANRAACSSTGFTKEELLRMKVFDVDPDFPDSKWEQHKVDLRRLEKMTFEGRHKRKNGQPYPVEVTTNYIEYKGRFLGIAFDRDISERKKYEEEREKMQNRLFQAQKMESLGILAGGVAHDFNNLLQIIGGNLELLLSSKYPEDTDMPRLKTVIWSIERAGKLVQQLLLFGRKAVTQRKPLDLNHEVDEAIKILERTIPKMILISRHLASNLWSVSADSVQVEQVLLNLGTNAVDAMPNGGKLLVETKNIVLDVGPVSGEADAEPGRYVLLTVTDSGCGMTRETINHVFDPFFTTKEVGKGTGLGLASTYGIVKSHGGHIQCYSEPGQGTTFKIYWPALAQDGLHSELPSSSDEPQGGDESILVVDDEPEILKLSREILETFGYRVFTAETGERVLEIHAQQQGKIDVVLLDLNMPGMGGTNCLLHLLAEDPSAKVIIASGYSENGQGRDALSIGAKGFIGKPYQMKELAAKIRAILDH</sequence>
<evidence type="ECO:0000256" key="1">
    <source>
        <dbReference type="ARBA" id="ARBA00000085"/>
    </source>
</evidence>
<dbReference type="InterPro" id="IPR011006">
    <property type="entry name" value="CheY-like_superfamily"/>
</dbReference>
<dbReference type="SUPFAM" id="SSF55785">
    <property type="entry name" value="PYP-like sensor domain (PAS domain)"/>
    <property type="match status" value="3"/>
</dbReference>
<dbReference type="EMBL" id="FQXS01000003">
    <property type="protein sequence ID" value="SHH51518.1"/>
    <property type="molecule type" value="Genomic_DNA"/>
</dbReference>
<evidence type="ECO:0000256" key="4">
    <source>
        <dbReference type="PROSITE-ProRule" id="PRU00169"/>
    </source>
</evidence>